<name>A0A9D1M4B5_9PROT</name>
<protein>
    <submittedName>
        <fullName evidence="2">DUF3576 domain-containing protein</fullName>
    </submittedName>
</protein>
<dbReference type="Proteomes" id="UP000824107">
    <property type="component" value="Unassembled WGS sequence"/>
</dbReference>
<evidence type="ECO:0000313" key="3">
    <source>
        <dbReference type="Proteomes" id="UP000824107"/>
    </source>
</evidence>
<keyword evidence="1" id="KW-0732">Signal</keyword>
<reference evidence="2" key="2">
    <citation type="journal article" date="2021" name="PeerJ">
        <title>Extensive microbial diversity within the chicken gut microbiome revealed by metagenomics and culture.</title>
        <authorList>
            <person name="Gilroy R."/>
            <person name="Ravi A."/>
            <person name="Getino M."/>
            <person name="Pursley I."/>
            <person name="Horton D.L."/>
            <person name="Alikhan N.F."/>
            <person name="Baker D."/>
            <person name="Gharbi K."/>
            <person name="Hall N."/>
            <person name="Watson M."/>
            <person name="Adriaenssens E.M."/>
            <person name="Foster-Nyarko E."/>
            <person name="Jarju S."/>
            <person name="Secka A."/>
            <person name="Antonio M."/>
            <person name="Oren A."/>
            <person name="Chaudhuri R.R."/>
            <person name="La Ragione R."/>
            <person name="Hildebrand F."/>
            <person name="Pallen M.J."/>
        </authorList>
    </citation>
    <scope>NUCLEOTIDE SEQUENCE</scope>
    <source>
        <strain evidence="2">ChiW3-316</strain>
    </source>
</reference>
<evidence type="ECO:0000313" key="2">
    <source>
        <dbReference type="EMBL" id="HIU53560.1"/>
    </source>
</evidence>
<reference evidence="2" key="1">
    <citation type="submission" date="2020-10" db="EMBL/GenBank/DDBJ databases">
        <authorList>
            <person name="Gilroy R."/>
        </authorList>
    </citation>
    <scope>NUCLEOTIDE SEQUENCE</scope>
    <source>
        <strain evidence="2">ChiW3-316</strain>
    </source>
</reference>
<dbReference type="AlphaFoldDB" id="A0A9D1M4B5"/>
<dbReference type="Pfam" id="PF12100">
    <property type="entry name" value="DUF3576"/>
    <property type="match status" value="1"/>
</dbReference>
<dbReference type="EMBL" id="DVNC01000037">
    <property type="protein sequence ID" value="HIU53560.1"/>
    <property type="molecule type" value="Genomic_DNA"/>
</dbReference>
<feature type="signal peptide" evidence="1">
    <location>
        <begin position="1"/>
        <end position="23"/>
    </location>
</feature>
<gene>
    <name evidence="2" type="ORF">IAD20_05715</name>
</gene>
<dbReference type="PROSITE" id="PS51257">
    <property type="entry name" value="PROKAR_LIPOPROTEIN"/>
    <property type="match status" value="1"/>
</dbReference>
<proteinExistence type="predicted"/>
<organism evidence="2 3">
    <name type="scientific">Candidatus Scatocola faecipullorum</name>
    <dbReference type="NCBI Taxonomy" id="2840917"/>
    <lineage>
        <taxon>Bacteria</taxon>
        <taxon>Pseudomonadati</taxon>
        <taxon>Pseudomonadota</taxon>
        <taxon>Alphaproteobacteria</taxon>
        <taxon>Rhodospirillales</taxon>
        <taxon>Rhodospirillaceae</taxon>
        <taxon>Rhodospirillaceae incertae sedis</taxon>
        <taxon>Candidatus Scatocola</taxon>
    </lineage>
</organism>
<accession>A0A9D1M4B5</accession>
<sequence>MKKHFSSLLAAAFLLSGCSWLSALNPWAEEKPAAETREVVPEARGVNRYLWQASLEKMSKMPLLKTDLGNGTIVSDWMVVNGVPDEKFKITVRILCPELRADGLKVNVSKMNRIGGEWVQSQPDRRLAGEIEKIILKQASVLYRRAVAAGEE</sequence>
<dbReference type="InterPro" id="IPR021959">
    <property type="entry name" value="DUF3576"/>
</dbReference>
<feature type="chain" id="PRO_5038669502" evidence="1">
    <location>
        <begin position="24"/>
        <end position="152"/>
    </location>
</feature>
<evidence type="ECO:0000256" key="1">
    <source>
        <dbReference type="SAM" id="SignalP"/>
    </source>
</evidence>
<comment type="caution">
    <text evidence="2">The sequence shown here is derived from an EMBL/GenBank/DDBJ whole genome shotgun (WGS) entry which is preliminary data.</text>
</comment>